<dbReference type="EMBL" id="LSMT01000825">
    <property type="protein sequence ID" value="PFX14178.1"/>
    <property type="molecule type" value="Genomic_DNA"/>
</dbReference>
<dbReference type="InterPro" id="IPR000209">
    <property type="entry name" value="Peptidase_S8/S53_dom"/>
</dbReference>
<feature type="domain" description="P/Homo B" evidence="5">
    <location>
        <begin position="97"/>
        <end position="232"/>
    </location>
</feature>
<sequence>MAHTESTLQLTVDKFAEASRLFGLTISLGKTEVLFQPGPLATDHRPLLNKKGRDKKGSIFVFAAGNGGTIAKDSCAYNGYVNSIYTIAITGLDRAGSVPSYGEVCPGIMAAAYSRNTDEQKTSERETVHTSMSSKCGDIRPLEHVQVRVSLEVWLREDLLLTLESPSKTIFCLTQHGPIDRFWGYSNNLTDRTILTLHHCGENPQGFWKLKAELGSRGKRTSSIIFSSQIVN</sequence>
<evidence type="ECO:0000256" key="4">
    <source>
        <dbReference type="ARBA" id="ARBA00022825"/>
    </source>
</evidence>
<dbReference type="Pfam" id="PF00082">
    <property type="entry name" value="Peptidase_S8"/>
    <property type="match status" value="1"/>
</dbReference>
<keyword evidence="1" id="KW-0645">Protease</keyword>
<dbReference type="SUPFAM" id="SSF52743">
    <property type="entry name" value="Subtilisin-like"/>
    <property type="match status" value="1"/>
</dbReference>
<keyword evidence="7" id="KW-1185">Reference proteome</keyword>
<proteinExistence type="predicted"/>
<keyword evidence="4" id="KW-0720">Serine protease</keyword>
<dbReference type="PANTHER" id="PTHR42884:SF31">
    <property type="entry name" value="PROPROTEIN CONVERTASE SUBTILISIN_KEXIN TYPE 5"/>
    <property type="match status" value="1"/>
</dbReference>
<name>A0A2B4RCS1_STYPI</name>
<keyword evidence="3" id="KW-0378">Hydrolase</keyword>
<dbReference type="SUPFAM" id="SSF49785">
    <property type="entry name" value="Galactose-binding domain-like"/>
    <property type="match status" value="1"/>
</dbReference>
<dbReference type="InterPro" id="IPR036852">
    <property type="entry name" value="Peptidase_S8/S53_dom_sf"/>
</dbReference>
<dbReference type="InterPro" id="IPR008979">
    <property type="entry name" value="Galactose-bd-like_sf"/>
</dbReference>
<evidence type="ECO:0000256" key="2">
    <source>
        <dbReference type="ARBA" id="ARBA00022685"/>
    </source>
</evidence>
<dbReference type="GO" id="GO:0000139">
    <property type="term" value="C:Golgi membrane"/>
    <property type="evidence" value="ECO:0007669"/>
    <property type="project" value="TreeGrafter"/>
</dbReference>
<dbReference type="Gene3D" id="2.60.120.260">
    <property type="entry name" value="Galactose-binding domain-like"/>
    <property type="match status" value="1"/>
</dbReference>
<dbReference type="GO" id="GO:0016486">
    <property type="term" value="P:peptide hormone processing"/>
    <property type="evidence" value="ECO:0007669"/>
    <property type="project" value="TreeGrafter"/>
</dbReference>
<dbReference type="Proteomes" id="UP000225706">
    <property type="component" value="Unassembled WGS sequence"/>
</dbReference>
<keyword evidence="2" id="KW-0165">Cleavage on pair of basic residues</keyword>
<evidence type="ECO:0000259" key="5">
    <source>
        <dbReference type="PROSITE" id="PS51829"/>
    </source>
</evidence>
<dbReference type="PROSITE" id="PS51829">
    <property type="entry name" value="P_HOMO_B"/>
    <property type="match status" value="1"/>
</dbReference>
<dbReference type="PANTHER" id="PTHR42884">
    <property type="entry name" value="PROPROTEIN CONVERTASE SUBTILISIN/KEXIN-RELATED"/>
    <property type="match status" value="1"/>
</dbReference>
<dbReference type="GO" id="GO:0005802">
    <property type="term" value="C:trans-Golgi network"/>
    <property type="evidence" value="ECO:0007669"/>
    <property type="project" value="TreeGrafter"/>
</dbReference>
<comment type="caution">
    <text evidence="6">The sequence shown here is derived from an EMBL/GenBank/DDBJ whole genome shotgun (WGS) entry which is preliminary data.</text>
</comment>
<evidence type="ECO:0000313" key="6">
    <source>
        <dbReference type="EMBL" id="PFX14178.1"/>
    </source>
</evidence>
<dbReference type="InterPro" id="IPR002884">
    <property type="entry name" value="P_dom"/>
</dbReference>
<reference evidence="7" key="1">
    <citation type="journal article" date="2017" name="bioRxiv">
        <title>Comparative analysis of the genomes of Stylophora pistillata and Acropora digitifera provides evidence for extensive differences between species of corals.</title>
        <authorList>
            <person name="Voolstra C.R."/>
            <person name="Li Y."/>
            <person name="Liew Y.J."/>
            <person name="Baumgarten S."/>
            <person name="Zoccola D."/>
            <person name="Flot J.-F."/>
            <person name="Tambutte S."/>
            <person name="Allemand D."/>
            <person name="Aranda M."/>
        </authorList>
    </citation>
    <scope>NUCLEOTIDE SEQUENCE [LARGE SCALE GENOMIC DNA]</scope>
</reference>
<organism evidence="6 7">
    <name type="scientific">Stylophora pistillata</name>
    <name type="common">Smooth cauliflower coral</name>
    <dbReference type="NCBI Taxonomy" id="50429"/>
    <lineage>
        <taxon>Eukaryota</taxon>
        <taxon>Metazoa</taxon>
        <taxon>Cnidaria</taxon>
        <taxon>Anthozoa</taxon>
        <taxon>Hexacorallia</taxon>
        <taxon>Scleractinia</taxon>
        <taxon>Astrocoeniina</taxon>
        <taxon>Pocilloporidae</taxon>
        <taxon>Stylophora</taxon>
    </lineage>
</organism>
<accession>A0A2B4RCS1</accession>
<gene>
    <name evidence="6" type="primary">KEX2</name>
    <name evidence="6" type="ORF">AWC38_SpisGene21684</name>
</gene>
<dbReference type="Pfam" id="PF01483">
    <property type="entry name" value="P_proprotein"/>
    <property type="match status" value="1"/>
</dbReference>
<evidence type="ECO:0000256" key="3">
    <source>
        <dbReference type="ARBA" id="ARBA00022801"/>
    </source>
</evidence>
<evidence type="ECO:0000256" key="1">
    <source>
        <dbReference type="ARBA" id="ARBA00022670"/>
    </source>
</evidence>
<evidence type="ECO:0000313" key="7">
    <source>
        <dbReference type="Proteomes" id="UP000225706"/>
    </source>
</evidence>
<protein>
    <submittedName>
        <fullName evidence="6">Kexin</fullName>
    </submittedName>
</protein>
<dbReference type="AlphaFoldDB" id="A0A2B4RCS1"/>
<dbReference type="GO" id="GO:0004252">
    <property type="term" value="F:serine-type endopeptidase activity"/>
    <property type="evidence" value="ECO:0007669"/>
    <property type="project" value="InterPro"/>
</dbReference>